<comment type="PTM">
    <text evidence="6">Contains an active site 4-methylidene-imidazol-5-one (MIO), which is formed autocatalytically by cyclization and dehydration of residues Ala-Ser-Gly.</text>
</comment>
<keyword evidence="6" id="KW-0963">Cytoplasm</keyword>
<keyword evidence="3 6" id="KW-0369">Histidine metabolism</keyword>
<dbReference type="AlphaFoldDB" id="A0A679INN7"/>
<comment type="catalytic activity">
    <reaction evidence="5 6 8">
        <text>L-histidine = trans-urocanate + NH4(+)</text>
        <dbReference type="Rhea" id="RHEA:21232"/>
        <dbReference type="ChEBI" id="CHEBI:17771"/>
        <dbReference type="ChEBI" id="CHEBI:28938"/>
        <dbReference type="ChEBI" id="CHEBI:57595"/>
        <dbReference type="EC" id="4.3.1.3"/>
    </reaction>
</comment>
<keyword evidence="11" id="KW-1185">Reference proteome</keyword>
<dbReference type="CDD" id="cd00332">
    <property type="entry name" value="PAL-HAL"/>
    <property type="match status" value="1"/>
</dbReference>
<evidence type="ECO:0000256" key="8">
    <source>
        <dbReference type="RuleBase" id="RU004479"/>
    </source>
</evidence>
<comment type="pathway">
    <text evidence="1 6 8">Amino-acid degradation; L-histidine degradation into L-glutamate; N-formimidoyl-L-glutamate from L-histidine: step 1/3.</text>
</comment>
<proteinExistence type="inferred from homology"/>
<comment type="subcellular location">
    <subcellularLocation>
        <location evidence="6 9">Cytoplasm</location>
    </subcellularLocation>
</comment>
<evidence type="ECO:0000256" key="1">
    <source>
        <dbReference type="ARBA" id="ARBA00005113"/>
    </source>
</evidence>
<dbReference type="RefSeq" id="WP_232061302.1">
    <property type="nucleotide sequence ID" value="NZ_AP022822.1"/>
</dbReference>
<dbReference type="PROSITE" id="PS00488">
    <property type="entry name" value="PAL_HISTIDASE"/>
    <property type="match status" value="1"/>
</dbReference>
<protein>
    <recommendedName>
        <fullName evidence="2 6">Histidine ammonia-lyase</fullName>
        <shortName evidence="6">Histidase</shortName>
        <ecNumber evidence="2 6">4.3.1.3</ecNumber>
    </recommendedName>
</protein>
<gene>
    <name evidence="6 10" type="primary">hutH</name>
    <name evidence="10" type="ORF">EsVE80_01000</name>
</gene>
<evidence type="ECO:0000256" key="6">
    <source>
        <dbReference type="HAMAP-Rule" id="MF_00229"/>
    </source>
</evidence>
<dbReference type="EC" id="4.3.1.3" evidence="2 6"/>
<evidence type="ECO:0000256" key="4">
    <source>
        <dbReference type="ARBA" id="ARBA00023239"/>
    </source>
</evidence>
<dbReference type="InterPro" id="IPR024083">
    <property type="entry name" value="Fumarase/histidase_N"/>
</dbReference>
<dbReference type="Gene3D" id="1.10.275.10">
    <property type="entry name" value="Fumarase/aspartase (N-terminal domain)"/>
    <property type="match status" value="1"/>
</dbReference>
<evidence type="ECO:0000256" key="3">
    <source>
        <dbReference type="ARBA" id="ARBA00022808"/>
    </source>
</evidence>
<accession>A0A679INN7</accession>
<dbReference type="NCBIfam" id="NF006871">
    <property type="entry name" value="PRK09367.1"/>
    <property type="match status" value="1"/>
</dbReference>
<dbReference type="GO" id="GO:0019557">
    <property type="term" value="P:L-histidine catabolic process to glutamate and formate"/>
    <property type="evidence" value="ECO:0007669"/>
    <property type="project" value="UniProtKB-UniPathway"/>
</dbReference>
<evidence type="ECO:0000256" key="2">
    <source>
        <dbReference type="ARBA" id="ARBA00012994"/>
    </source>
</evidence>
<dbReference type="HAMAP" id="MF_00229">
    <property type="entry name" value="His_ammonia_lyase"/>
    <property type="match status" value="1"/>
</dbReference>
<comment type="similarity">
    <text evidence="6 7">Belongs to the PAL/histidase family.</text>
</comment>
<dbReference type="InterPro" id="IPR005921">
    <property type="entry name" value="HutH"/>
</dbReference>
<dbReference type="InterPro" id="IPR022313">
    <property type="entry name" value="Phe/His_NH3-lyase_AS"/>
</dbReference>
<dbReference type="EMBL" id="AP022822">
    <property type="protein sequence ID" value="BCA84577.1"/>
    <property type="molecule type" value="Genomic_DNA"/>
</dbReference>
<dbReference type="Gene3D" id="1.20.200.10">
    <property type="entry name" value="Fumarase/aspartase (Central domain)"/>
    <property type="match status" value="1"/>
</dbReference>
<evidence type="ECO:0000256" key="5">
    <source>
        <dbReference type="ARBA" id="ARBA00049269"/>
    </source>
</evidence>
<feature type="cross-link" description="5-imidazolinone (Ala-Gly)" evidence="6">
    <location>
        <begin position="157"/>
        <end position="159"/>
    </location>
</feature>
<dbReference type="InterPro" id="IPR001106">
    <property type="entry name" value="Aromatic_Lyase"/>
</dbReference>
<dbReference type="Pfam" id="PF00221">
    <property type="entry name" value="Lyase_aromatic"/>
    <property type="match status" value="1"/>
</dbReference>
<reference evidence="10 11" key="1">
    <citation type="submission" date="2020-02" db="EMBL/GenBank/DDBJ databases">
        <title>Characterization of vanA genotype vancomycin-resistant Enterococcus saigonensis VE80.</title>
        <authorList>
            <person name="Harada T."/>
            <person name="Motooka D."/>
            <person name="Nakamura S."/>
            <person name="Yamamoto Y."/>
            <person name="Kawahara R."/>
            <person name="Kawatsu K."/>
        </authorList>
    </citation>
    <scope>NUCLEOTIDE SEQUENCE [LARGE SCALE GENOMIC DNA]</scope>
    <source>
        <strain evidence="10 11">VE80</strain>
    </source>
</reference>
<dbReference type="PANTHER" id="PTHR10362">
    <property type="entry name" value="HISTIDINE AMMONIA-LYASE"/>
    <property type="match status" value="1"/>
</dbReference>
<dbReference type="InterPro" id="IPR008948">
    <property type="entry name" value="L-Aspartase-like"/>
</dbReference>
<evidence type="ECO:0000256" key="9">
    <source>
        <dbReference type="RuleBase" id="RU004480"/>
    </source>
</evidence>
<keyword evidence="4 6" id="KW-0456">Lyase</keyword>
<evidence type="ECO:0000313" key="11">
    <source>
        <dbReference type="Proteomes" id="UP000502998"/>
    </source>
</evidence>
<evidence type="ECO:0000256" key="7">
    <source>
        <dbReference type="RuleBase" id="RU003954"/>
    </source>
</evidence>
<dbReference type="FunFam" id="1.20.200.10:FF:000003">
    <property type="entry name" value="Histidine ammonia-lyase"/>
    <property type="match status" value="1"/>
</dbReference>
<sequence>MNTLMKDQTQNFDKSAVIVLDGASLTLEDVIAVARHHVRCEIAESAKEAVIESRKIVDKIVEERRVVYGVNTGFGSLCNVSISKDDTVQLQENLIRTHSSGYGDPFSEDIVRAIMLIRVNSLIKGYSGIRLSTVESLLAMLNAGVHPHIPEKGSLGASGDLAPLAHMVLPLLGLGKAYYNGVLYSGKEAMEKAGLEIIQLSAKEGLAFINGTTVLNAVGALATYDAIQLLKLSDIAGALSLEVHDGISSPFEEDLHTIRPQSGQLATARNIRRLIADSQYITQATPDHVQDPYTLRCMPQIHGASKDSIAYVKEKVEIEINSVTDNPIITRNGEVISGGNFHGEPLAQPFDFLGIAAAEIGNVSERRVERLVNRQLSKLPSFLVKHPGLNSGFMITQYACASLVSENKILAHPASVDSIPSCENQEDFVSMGTTAARTALEIVKNSRRVVATEIMAACQALDIKGYQSGLGKGTKAAYDAFRREVSFIEHDKDIEMYDELNKATAVLENGDFLKEVENKVALDLQFN</sequence>
<dbReference type="Proteomes" id="UP000502998">
    <property type="component" value="Chromosome"/>
</dbReference>
<name>A0A679INN7_9ENTE</name>
<dbReference type="FunFam" id="1.10.275.10:FF:000005">
    <property type="entry name" value="Histidine ammonia-lyase"/>
    <property type="match status" value="1"/>
</dbReference>
<dbReference type="NCBIfam" id="TIGR01225">
    <property type="entry name" value="hutH"/>
    <property type="match status" value="1"/>
</dbReference>
<dbReference type="GO" id="GO:0005737">
    <property type="term" value="C:cytoplasm"/>
    <property type="evidence" value="ECO:0007669"/>
    <property type="project" value="UniProtKB-SubCell"/>
</dbReference>
<evidence type="ECO:0000313" key="10">
    <source>
        <dbReference type="EMBL" id="BCA84577.1"/>
    </source>
</evidence>
<dbReference type="GO" id="GO:0004397">
    <property type="term" value="F:histidine ammonia-lyase activity"/>
    <property type="evidence" value="ECO:0007669"/>
    <property type="project" value="UniProtKB-UniRule"/>
</dbReference>
<dbReference type="GO" id="GO:0019556">
    <property type="term" value="P:L-histidine catabolic process to glutamate and formamide"/>
    <property type="evidence" value="ECO:0007669"/>
    <property type="project" value="UniProtKB-UniPathway"/>
</dbReference>
<dbReference type="UniPathway" id="UPA00379">
    <property type="reaction ID" value="UER00549"/>
</dbReference>
<dbReference type="SUPFAM" id="SSF48557">
    <property type="entry name" value="L-aspartase-like"/>
    <property type="match status" value="1"/>
</dbReference>
<dbReference type="KEGG" id="esg:EsVE80_01000"/>
<organism evidence="10 11">
    <name type="scientific">Enterococcus saigonensis</name>
    <dbReference type="NCBI Taxonomy" id="1805431"/>
    <lineage>
        <taxon>Bacteria</taxon>
        <taxon>Bacillati</taxon>
        <taxon>Bacillota</taxon>
        <taxon>Bacilli</taxon>
        <taxon>Lactobacillales</taxon>
        <taxon>Enterococcaceae</taxon>
        <taxon>Enterococcus</taxon>
    </lineage>
</organism>
<feature type="modified residue" description="2,3-didehydroalanine (Ser)" evidence="6">
    <location>
        <position position="158"/>
    </location>
</feature>